<feature type="active site" evidence="8">
    <location>
        <position position="382"/>
    </location>
</feature>
<dbReference type="RefSeq" id="WP_058532599.1">
    <property type="nucleotide sequence ID" value="NZ_CAAAIN010000004.1"/>
</dbReference>
<dbReference type="GO" id="GO:0006508">
    <property type="term" value="P:proteolysis"/>
    <property type="evidence" value="ECO:0007669"/>
    <property type="project" value="UniProtKB-KW"/>
</dbReference>
<proteinExistence type="inferred from homology"/>
<keyword evidence="5 9" id="KW-0862">Zinc</keyword>
<dbReference type="PROSITE" id="PS51257">
    <property type="entry name" value="PROKAR_LIPOPROTEIN"/>
    <property type="match status" value="1"/>
</dbReference>
<dbReference type="GO" id="GO:0004222">
    <property type="term" value="F:metalloendopeptidase activity"/>
    <property type="evidence" value="ECO:0007669"/>
    <property type="project" value="UniProtKB-UniRule"/>
</dbReference>
<dbReference type="PANTHER" id="PTHR33794:SF1">
    <property type="entry name" value="BACILLOLYSIN"/>
    <property type="match status" value="1"/>
</dbReference>
<dbReference type="Proteomes" id="UP000054608">
    <property type="component" value="Unassembled WGS sequence"/>
</dbReference>
<dbReference type="PATRIC" id="fig|458.5.peg.2747"/>
<accession>A0A0W0XML0</accession>
<organism evidence="12 13">
    <name type="scientific">Legionella rubrilucens</name>
    <dbReference type="NCBI Taxonomy" id="458"/>
    <lineage>
        <taxon>Bacteria</taxon>
        <taxon>Pseudomonadati</taxon>
        <taxon>Pseudomonadota</taxon>
        <taxon>Gammaproteobacteria</taxon>
        <taxon>Legionellales</taxon>
        <taxon>Legionellaceae</taxon>
        <taxon>Legionella</taxon>
    </lineage>
</organism>
<keyword evidence="2 9" id="KW-0645">Protease</keyword>
<feature type="domain" description="Peptidase M4" evidence="10">
    <location>
        <begin position="293"/>
        <end position="389"/>
    </location>
</feature>
<keyword evidence="7" id="KW-0865">Zymogen</keyword>
<dbReference type="Gene3D" id="3.10.450.490">
    <property type="match status" value="1"/>
</dbReference>
<comment type="caution">
    <text evidence="12">The sequence shown here is derived from an EMBL/GenBank/DDBJ whole genome shotgun (WGS) entry which is preliminary data.</text>
</comment>
<comment type="cofactor">
    <cofactor evidence="9">
        <name>Zn(2+)</name>
        <dbReference type="ChEBI" id="CHEBI:29105"/>
    </cofactor>
</comment>
<dbReference type="InterPro" id="IPR027268">
    <property type="entry name" value="Peptidase_M4/M1_CTD_sf"/>
</dbReference>
<feature type="signal peptide" evidence="9">
    <location>
        <begin position="1"/>
        <end position="20"/>
    </location>
</feature>
<evidence type="ECO:0000256" key="2">
    <source>
        <dbReference type="ARBA" id="ARBA00022670"/>
    </source>
</evidence>
<dbReference type="Gene3D" id="1.10.390.10">
    <property type="entry name" value="Neutral Protease Domain 2"/>
    <property type="match status" value="1"/>
</dbReference>
<feature type="domain" description="Peptidase M4 C-terminal" evidence="11">
    <location>
        <begin position="392"/>
        <end position="543"/>
    </location>
</feature>
<evidence type="ECO:0000256" key="6">
    <source>
        <dbReference type="ARBA" id="ARBA00023049"/>
    </source>
</evidence>
<keyword evidence="9" id="KW-0732">Signal</keyword>
<dbReference type="EMBL" id="LNYT01000022">
    <property type="protein sequence ID" value="KTD45839.1"/>
    <property type="molecule type" value="Genomic_DNA"/>
</dbReference>
<evidence type="ECO:0000256" key="7">
    <source>
        <dbReference type="ARBA" id="ARBA00023145"/>
    </source>
</evidence>
<dbReference type="InterPro" id="IPR023612">
    <property type="entry name" value="Peptidase_M4"/>
</dbReference>
<dbReference type="Pfam" id="PF01447">
    <property type="entry name" value="Peptidase_M4"/>
    <property type="match status" value="1"/>
</dbReference>
<evidence type="ECO:0000313" key="13">
    <source>
        <dbReference type="Proteomes" id="UP000054608"/>
    </source>
</evidence>
<feature type="chain" id="PRO_5023153066" description="Neutral metalloproteinase" evidence="9">
    <location>
        <begin position="21"/>
        <end position="558"/>
    </location>
</feature>
<evidence type="ECO:0000256" key="1">
    <source>
        <dbReference type="ARBA" id="ARBA00009388"/>
    </source>
</evidence>
<dbReference type="Gene3D" id="3.10.450.40">
    <property type="match status" value="1"/>
</dbReference>
<reference evidence="12 13" key="1">
    <citation type="submission" date="2015-11" db="EMBL/GenBank/DDBJ databases">
        <title>Genomic analysis of 38 Legionella species identifies large and diverse effector repertoires.</title>
        <authorList>
            <person name="Burstein D."/>
            <person name="Amaro F."/>
            <person name="Zusman T."/>
            <person name="Lifshitz Z."/>
            <person name="Cohen O."/>
            <person name="Gilbert J.A."/>
            <person name="Pupko T."/>
            <person name="Shuman H.A."/>
            <person name="Segal G."/>
        </authorList>
    </citation>
    <scope>NUCLEOTIDE SEQUENCE [LARGE SCALE GENOMIC DNA]</scope>
    <source>
        <strain evidence="12 13">WA-270A-C2</strain>
    </source>
</reference>
<comment type="subcellular location">
    <subcellularLocation>
        <location evidence="9">Secreted</location>
    </subcellularLocation>
</comment>
<dbReference type="EC" id="3.4.24.-" evidence="9"/>
<dbReference type="Gene3D" id="3.10.170.10">
    <property type="match status" value="1"/>
</dbReference>
<dbReference type="SUPFAM" id="SSF55486">
    <property type="entry name" value="Metalloproteases ('zincins'), catalytic domain"/>
    <property type="match status" value="1"/>
</dbReference>
<keyword evidence="3" id="KW-0479">Metal-binding</keyword>
<evidence type="ECO:0000259" key="11">
    <source>
        <dbReference type="Pfam" id="PF02868"/>
    </source>
</evidence>
<gene>
    <name evidence="12" type="primary">lasB</name>
    <name evidence="12" type="ORF">Lrub_2636</name>
</gene>
<dbReference type="InterPro" id="IPR013856">
    <property type="entry name" value="Peptidase_M4_domain"/>
</dbReference>
<dbReference type="InterPro" id="IPR001570">
    <property type="entry name" value="Peptidase_M4_C_domain"/>
</dbReference>
<keyword evidence="13" id="KW-1185">Reference proteome</keyword>
<protein>
    <recommendedName>
        <fullName evidence="9">Neutral metalloproteinase</fullName>
        <ecNumber evidence="9">3.4.24.-</ecNumber>
    </recommendedName>
</protein>
<dbReference type="GO" id="GO:0046872">
    <property type="term" value="F:metal ion binding"/>
    <property type="evidence" value="ECO:0007669"/>
    <property type="project" value="UniProtKB-UniRule"/>
</dbReference>
<comment type="similarity">
    <text evidence="1 9">Belongs to the peptidase M4 family.</text>
</comment>
<keyword evidence="6 9" id="KW-0482">Metalloprotease</keyword>
<evidence type="ECO:0000256" key="8">
    <source>
        <dbReference type="PIRSR" id="PIRSR623612-1"/>
    </source>
</evidence>
<evidence type="ECO:0000313" key="12">
    <source>
        <dbReference type="EMBL" id="KTD45839.1"/>
    </source>
</evidence>
<keyword evidence="4 9" id="KW-0378">Hydrolase</keyword>
<evidence type="ECO:0000256" key="9">
    <source>
        <dbReference type="RuleBase" id="RU366073"/>
    </source>
</evidence>
<dbReference type="Pfam" id="PF02868">
    <property type="entry name" value="Peptidase_M4_C"/>
    <property type="match status" value="1"/>
</dbReference>
<dbReference type="AlphaFoldDB" id="A0A0W0XML0"/>
<sequence>MRIRMLCIVTLGCLSGMACAASVKLMWGKSDSLLQQYPGIPLHQPSLLTPLKSMAGSPYGLRLLTTAPHHARYQILFKGLPVWGYQLIFHQQDNQPVWVTGMNIRGLERTIKTTKGLLSVQQLRKRVLAKAKGSVKWFHHQKVVYLDNQQQAHLAYHMTYYIHTPDHTLHAPQMLVDADTGQVFKAWDAVHREQWGQGLGGNAFPLPYRPGSFQHGDALPGLPSLGKFEVRVKDGRCYVESDSLRVINMANLPLGYEAFPISTEDENTYELTAFSYVCDSSSYYLNYNDANTGPVNYSFSPVNDAMYFATQTLAMYERNYQQRNPLGTDLPLRVYTHLSEMDNAFAIPTVSLDGQLMAHQQIIIGNGHQFLTAPAQTVIAHELSHNFTELHSALVYEGQSGAINEAFSDMAAIALQDYIRQSYPWYWDGLDWTIGREAVLGGAPLRYMDEPGKDGMSIEHAREYTDDLDVHLSSGVYNKAFYRLANKPGWTVQKAFQVMIDANRFYWSPIAYYDFAACGVIQAAHDRQWDTAAVKEAFAEVGVVCPVLPKPDALGLKG</sequence>
<comment type="function">
    <text evidence="9">Extracellular zinc metalloprotease.</text>
</comment>
<dbReference type="PANTHER" id="PTHR33794">
    <property type="entry name" value="BACILLOLYSIN"/>
    <property type="match status" value="1"/>
</dbReference>
<dbReference type="PRINTS" id="PR00730">
    <property type="entry name" value="THERMOLYSIN"/>
</dbReference>
<evidence type="ECO:0000256" key="5">
    <source>
        <dbReference type="ARBA" id="ARBA00022833"/>
    </source>
</evidence>
<name>A0A0W0XML0_9GAMM</name>
<evidence type="ECO:0000256" key="4">
    <source>
        <dbReference type="ARBA" id="ARBA00022801"/>
    </source>
</evidence>
<dbReference type="CDD" id="cd09597">
    <property type="entry name" value="M4_TLP"/>
    <property type="match status" value="1"/>
</dbReference>
<keyword evidence="9" id="KW-0964">Secreted</keyword>
<evidence type="ECO:0000259" key="10">
    <source>
        <dbReference type="Pfam" id="PF01447"/>
    </source>
</evidence>
<evidence type="ECO:0000256" key="3">
    <source>
        <dbReference type="ARBA" id="ARBA00022723"/>
    </source>
</evidence>
<dbReference type="InterPro" id="IPR050728">
    <property type="entry name" value="Zinc_Metalloprotease_M4"/>
</dbReference>
<dbReference type="STRING" id="458.Lrub_2636"/>
<dbReference type="GO" id="GO:0005576">
    <property type="term" value="C:extracellular region"/>
    <property type="evidence" value="ECO:0007669"/>
    <property type="project" value="UniProtKB-SubCell"/>
</dbReference>
<feature type="active site" description="Proton donor" evidence="8">
    <location>
        <position position="471"/>
    </location>
</feature>